<dbReference type="PROSITE" id="PS51318">
    <property type="entry name" value="TAT"/>
    <property type="match status" value="1"/>
</dbReference>
<comment type="caution">
    <text evidence="3">The sequence shown here is derived from an EMBL/GenBank/DDBJ whole genome shotgun (WGS) entry which is preliminary data.</text>
</comment>
<proteinExistence type="predicted"/>
<dbReference type="Pfam" id="PF25840">
    <property type="entry name" value="Ulvan_lyase_N"/>
    <property type="match status" value="1"/>
</dbReference>
<dbReference type="InterPro" id="IPR058907">
    <property type="entry name" value="P29_N"/>
</dbReference>
<evidence type="ECO:0000259" key="2">
    <source>
        <dbReference type="Pfam" id="PF25841"/>
    </source>
</evidence>
<feature type="domain" description="Broad-specificity ulvan lyase C-terminal" evidence="2">
    <location>
        <begin position="403"/>
        <end position="631"/>
    </location>
</feature>
<dbReference type="InterPro" id="IPR008930">
    <property type="entry name" value="Terpenoid_cyclase/PrenylTrfase"/>
</dbReference>
<evidence type="ECO:0000313" key="4">
    <source>
        <dbReference type="Proteomes" id="UP001589585"/>
    </source>
</evidence>
<dbReference type="Proteomes" id="UP001589585">
    <property type="component" value="Unassembled WGS sequence"/>
</dbReference>
<evidence type="ECO:0000313" key="3">
    <source>
        <dbReference type="EMBL" id="MFB9056883.1"/>
    </source>
</evidence>
<reference evidence="3 4" key="1">
    <citation type="submission" date="2024-09" db="EMBL/GenBank/DDBJ databases">
        <authorList>
            <person name="Sun Q."/>
            <person name="Mori K."/>
        </authorList>
    </citation>
    <scope>NUCLEOTIDE SEQUENCE [LARGE SCALE GENOMIC DNA]</scope>
    <source>
        <strain evidence="3 4">CECT 8622</strain>
    </source>
</reference>
<dbReference type="InterPro" id="IPR006311">
    <property type="entry name" value="TAT_signal"/>
</dbReference>
<organism evidence="3 4">
    <name type="scientific">Mariniflexile ostreae</name>
    <dbReference type="NCBI Taxonomy" id="1520892"/>
    <lineage>
        <taxon>Bacteria</taxon>
        <taxon>Pseudomonadati</taxon>
        <taxon>Bacteroidota</taxon>
        <taxon>Flavobacteriia</taxon>
        <taxon>Flavobacteriales</taxon>
        <taxon>Flavobacteriaceae</taxon>
        <taxon>Mariniflexile</taxon>
    </lineage>
</organism>
<keyword evidence="4" id="KW-1185">Reference proteome</keyword>
<gene>
    <name evidence="3" type="ORF">ACFFU9_09030</name>
</gene>
<dbReference type="InterPro" id="IPR058908">
    <property type="entry name" value="P29_C"/>
</dbReference>
<name>A0ABV5FBQ6_9FLAO</name>
<sequence>MKTERRAFIKTIGMGSFLLTTAPHLASAPIEDLCFHDDDLLSLSSKLLKEWCNTLLQYQIKDKTQSGLFGGILCPSCARIHGRCPEAIYPLMFLAETTKDKRYLNSAIALYDWMETNVSHPNGSWRNDVNISNWDGTTVFMAIAIAESLISFGHLLSNQIKQQWLSRLKKAADFIYTNFHIKYSNINYPISATYALALFGDLFNEERYKTHAKQLAYEVLEYKTPNDNLLFGERGKGNDMVSPKGCYPIDLGYNIEESLPMLTLYGLKTQDSVILDAVAKFLQAHMEFMLPDGAWDNSWGTRNFKWTYWGSRTTDGCQTAYALMADKDARFYKVALQNTKLLKTCTSEGLLQGGPHYNSHEVLPCIHHTFCHAKALTTILSKGLPETLKKESTKLPREIPYGVKVFRDINTWLVSNQNWKGTITGYDKEYSFKNGHPTGGSLTMLWHKHLGPVLASSMNVYQLFEASNMQSDFDPNSISLTTRFQTRDGMYMNISDLKSNIKYNIYEGNIIFTTQSKLVNANQESPEDRAIYCQITYIFSNDSVSILATHDSEKTDYVDFILPIISPSREKYNLVSQTSATVQKAKGILEIKSDKPLKLLPMFPSKNRIFNHVPGMEAIPFAITNNTIEIKIRFI</sequence>
<accession>A0ABV5FBQ6</accession>
<dbReference type="EMBL" id="JBHMFC010000034">
    <property type="protein sequence ID" value="MFB9056883.1"/>
    <property type="molecule type" value="Genomic_DNA"/>
</dbReference>
<dbReference type="SUPFAM" id="SSF48239">
    <property type="entry name" value="Terpenoid cyclases/Protein prenyltransferases"/>
    <property type="match status" value="1"/>
</dbReference>
<dbReference type="Pfam" id="PF25841">
    <property type="entry name" value="Ulvan_lyase_C"/>
    <property type="match status" value="1"/>
</dbReference>
<dbReference type="RefSeq" id="WP_379861090.1">
    <property type="nucleotide sequence ID" value="NZ_JBHMFC010000034.1"/>
</dbReference>
<feature type="domain" description="Broad-specificity ulvan lyase N-terminal" evidence="1">
    <location>
        <begin position="48"/>
        <end position="397"/>
    </location>
</feature>
<evidence type="ECO:0000259" key="1">
    <source>
        <dbReference type="Pfam" id="PF25840"/>
    </source>
</evidence>
<protein>
    <submittedName>
        <fullName evidence="3">Uncharacterized protein</fullName>
    </submittedName>
</protein>